<comment type="caution">
    <text evidence="2">The sequence shown here is derived from an EMBL/GenBank/DDBJ whole genome shotgun (WGS) entry which is preliminary data.</text>
</comment>
<dbReference type="AlphaFoldDB" id="A0A1L9NV98"/>
<dbReference type="Proteomes" id="UP000184514">
    <property type="component" value="Unassembled WGS sequence"/>
</dbReference>
<dbReference type="Pfam" id="PF06993">
    <property type="entry name" value="DUF1304"/>
    <property type="match status" value="1"/>
</dbReference>
<proteinExistence type="predicted"/>
<keyword evidence="1" id="KW-0472">Membrane</keyword>
<evidence type="ECO:0000313" key="2">
    <source>
        <dbReference type="EMBL" id="OJI93112.1"/>
    </source>
</evidence>
<feature type="transmembrane region" description="Helical" evidence="1">
    <location>
        <begin position="50"/>
        <end position="70"/>
    </location>
</feature>
<dbReference type="PANTHER" id="PTHR38446:SF1">
    <property type="entry name" value="BLL0914 PROTEIN"/>
    <property type="match status" value="1"/>
</dbReference>
<protein>
    <recommendedName>
        <fullName evidence="4">DUF1304 domain-containing protein</fullName>
    </recommendedName>
</protein>
<reference evidence="2 3" key="1">
    <citation type="submission" date="2016-10" db="EMBL/GenBank/DDBJ databases">
        <title>Genome sequence of Planktotalea frisia SH6-1.</title>
        <authorList>
            <person name="Poehlein A."/>
            <person name="Bakenhus I."/>
            <person name="Voget S."/>
            <person name="Brinkhoff T."/>
            <person name="Simon M."/>
        </authorList>
    </citation>
    <scope>NUCLEOTIDE SEQUENCE [LARGE SCALE GENOMIC DNA]</scope>
    <source>
        <strain evidence="2 3">SH6-1</strain>
    </source>
</reference>
<evidence type="ECO:0008006" key="4">
    <source>
        <dbReference type="Google" id="ProtNLM"/>
    </source>
</evidence>
<feature type="transmembrane region" description="Helical" evidence="1">
    <location>
        <begin position="82"/>
        <end position="100"/>
    </location>
</feature>
<dbReference type="EMBL" id="MLCB01000156">
    <property type="protein sequence ID" value="OJI93112.1"/>
    <property type="molecule type" value="Genomic_DNA"/>
</dbReference>
<sequence>MRLAALALIALIALLHFYIAWFEIFAWTTIGARVFDMFPPDLFAQTTQLAANQGIYNAFLAVGLVWALLIKNPSWQKNVANCFLGFVLVAGVFASITVAFKSGLPQMVPSAIALVLLNLNKSSKDT</sequence>
<dbReference type="STRING" id="696762.PFRI_26910"/>
<organism evidence="2 3">
    <name type="scientific">Planktotalea frisia</name>
    <dbReference type="NCBI Taxonomy" id="696762"/>
    <lineage>
        <taxon>Bacteria</taxon>
        <taxon>Pseudomonadati</taxon>
        <taxon>Pseudomonadota</taxon>
        <taxon>Alphaproteobacteria</taxon>
        <taxon>Rhodobacterales</taxon>
        <taxon>Paracoccaceae</taxon>
        <taxon>Planktotalea</taxon>
    </lineage>
</organism>
<accession>A0A1L9NV98</accession>
<name>A0A1L9NV98_9RHOB</name>
<dbReference type="OrthoDB" id="9803832at2"/>
<dbReference type="RefSeq" id="WP_072631222.1">
    <property type="nucleotide sequence ID" value="NZ_MLCB01000156.1"/>
</dbReference>
<dbReference type="InterPro" id="IPR009732">
    <property type="entry name" value="DUF1304"/>
</dbReference>
<evidence type="ECO:0000256" key="1">
    <source>
        <dbReference type="SAM" id="Phobius"/>
    </source>
</evidence>
<keyword evidence="1" id="KW-0812">Transmembrane</keyword>
<dbReference type="PANTHER" id="PTHR38446">
    <property type="entry name" value="BLL0914 PROTEIN"/>
    <property type="match status" value="1"/>
</dbReference>
<gene>
    <name evidence="2" type="ORF">PFRI_26910</name>
</gene>
<keyword evidence="3" id="KW-1185">Reference proteome</keyword>
<evidence type="ECO:0000313" key="3">
    <source>
        <dbReference type="Proteomes" id="UP000184514"/>
    </source>
</evidence>
<keyword evidence="1" id="KW-1133">Transmembrane helix</keyword>